<keyword evidence="1" id="KW-1133">Transmembrane helix</keyword>
<keyword evidence="1" id="KW-0472">Membrane</keyword>
<protein>
    <submittedName>
        <fullName evidence="2">Uncharacterized protein</fullName>
    </submittedName>
</protein>
<reference evidence="2" key="1">
    <citation type="submission" date="2008-12" db="EMBL/GenBank/DDBJ databases">
        <title>Annotation of the Yersinia mollaretii ATCC 43969 genome.</title>
        <authorList>
            <person name="Read T.D."/>
            <person name="Akmal A."/>
            <person name="Bishop-Lilly K."/>
            <person name="Chen P.E."/>
            <person name="Cook C."/>
            <person name="Kiley M.P."/>
            <person name="Lentz S."/>
            <person name="Mateczun A."/>
            <person name="Nagarajan N."/>
            <person name="Nolan N."/>
            <person name="Osborne B.I."/>
            <person name="Pop M."/>
            <person name="Sozhamannan S."/>
            <person name="Stewart A.C."/>
            <person name="Sulakvelidze A."/>
            <person name="Thomason B."/>
            <person name="Willner K."/>
            <person name="Zwick M.E."/>
        </authorList>
    </citation>
    <scope>NUCLEOTIDE SEQUENCE [LARGE SCALE GENOMIC DNA]</scope>
    <source>
        <strain evidence="2">ATCC 43969</strain>
    </source>
</reference>
<keyword evidence="1" id="KW-0812">Transmembrane</keyword>
<sequence length="53" mass="6338">MNDHLAYTSHIISIFFNRFTAIRWRINREEMRISRGKWAEKIKEKGAMNAPSD</sequence>
<evidence type="ECO:0000313" key="2">
    <source>
        <dbReference type="EMBL" id="EEQ09496.1"/>
    </source>
</evidence>
<accession>A0ABP2EAT0</accession>
<keyword evidence="3" id="KW-1185">Reference proteome</keyword>
<evidence type="ECO:0000313" key="3">
    <source>
        <dbReference type="Proteomes" id="UP000003027"/>
    </source>
</evidence>
<name>A0ABP2EAT0_YERMW</name>
<gene>
    <name evidence="2" type="ORF">ymoll0001_36270</name>
</gene>
<dbReference type="Proteomes" id="UP000003027">
    <property type="component" value="Unassembled WGS sequence"/>
</dbReference>
<evidence type="ECO:0000256" key="1">
    <source>
        <dbReference type="SAM" id="Phobius"/>
    </source>
</evidence>
<feature type="transmembrane region" description="Helical" evidence="1">
    <location>
        <begin position="6"/>
        <end position="26"/>
    </location>
</feature>
<comment type="caution">
    <text evidence="2">The sequence shown here is derived from an EMBL/GenBank/DDBJ whole genome shotgun (WGS) entry which is preliminary data.</text>
</comment>
<dbReference type="EMBL" id="AALD02000037">
    <property type="protein sequence ID" value="EEQ09496.1"/>
    <property type="molecule type" value="Genomic_DNA"/>
</dbReference>
<organism evidence="2 3">
    <name type="scientific">Yersinia mollaretii (strain ATCC 43969 / DSM 18520 / CIP 103324 / CNY 7263 / WAIP 204)</name>
    <dbReference type="NCBI Taxonomy" id="349967"/>
    <lineage>
        <taxon>Bacteria</taxon>
        <taxon>Pseudomonadati</taxon>
        <taxon>Pseudomonadota</taxon>
        <taxon>Gammaproteobacteria</taxon>
        <taxon>Enterobacterales</taxon>
        <taxon>Yersiniaceae</taxon>
        <taxon>Yersinia</taxon>
    </lineage>
</organism>
<proteinExistence type="predicted"/>